<evidence type="ECO:0000256" key="1">
    <source>
        <dbReference type="ARBA" id="ARBA00004589"/>
    </source>
</evidence>
<feature type="region of interest" description="Disordered" evidence="10">
    <location>
        <begin position="237"/>
        <end position="310"/>
    </location>
</feature>
<evidence type="ECO:0000313" key="13">
    <source>
        <dbReference type="EMBL" id="OAQ60341.1"/>
    </source>
</evidence>
<evidence type="ECO:0000256" key="3">
    <source>
        <dbReference type="ARBA" id="ARBA00010031"/>
    </source>
</evidence>
<keyword evidence="9" id="KW-0349">Heme</keyword>
<evidence type="ECO:0000259" key="12">
    <source>
        <dbReference type="PROSITE" id="PS52012"/>
    </source>
</evidence>
<feature type="disulfide bond" evidence="9">
    <location>
        <begin position="174"/>
        <end position="181"/>
    </location>
</feature>
<dbReference type="EMBL" id="LSBJ02000009">
    <property type="protein sequence ID" value="OAQ60341.1"/>
    <property type="molecule type" value="Genomic_DNA"/>
</dbReference>
<feature type="compositionally biased region" description="Low complexity" evidence="10">
    <location>
        <begin position="237"/>
        <end position="256"/>
    </location>
</feature>
<evidence type="ECO:0000256" key="10">
    <source>
        <dbReference type="SAM" id="MobiDB-lite"/>
    </source>
</evidence>
<evidence type="ECO:0000256" key="9">
    <source>
        <dbReference type="PROSITE-ProRule" id="PRU01356"/>
    </source>
</evidence>
<evidence type="ECO:0000256" key="5">
    <source>
        <dbReference type="ARBA" id="ARBA00022622"/>
    </source>
</evidence>
<feature type="compositionally biased region" description="Low complexity" evidence="10">
    <location>
        <begin position="286"/>
        <end position="298"/>
    </location>
</feature>
<dbReference type="GO" id="GO:0046872">
    <property type="term" value="F:metal ion binding"/>
    <property type="evidence" value="ECO:0007669"/>
    <property type="project" value="UniProtKB-UniRule"/>
</dbReference>
<keyword evidence="7 9" id="KW-1015">Disulfide bond</keyword>
<evidence type="ECO:0000256" key="6">
    <source>
        <dbReference type="ARBA" id="ARBA00022729"/>
    </source>
</evidence>
<protein>
    <submittedName>
        <fullName evidence="13">CFEM domain-containing protein</fullName>
    </submittedName>
</protein>
<feature type="compositionally biased region" description="Polar residues" evidence="10">
    <location>
        <begin position="267"/>
        <end position="277"/>
    </location>
</feature>
<name>A0A179F4R1_METCM</name>
<keyword evidence="5" id="KW-0472">Membrane</keyword>
<organism evidence="13 14">
    <name type="scientific">Pochonia chlamydosporia 170</name>
    <dbReference type="NCBI Taxonomy" id="1380566"/>
    <lineage>
        <taxon>Eukaryota</taxon>
        <taxon>Fungi</taxon>
        <taxon>Dikarya</taxon>
        <taxon>Ascomycota</taxon>
        <taxon>Pezizomycotina</taxon>
        <taxon>Sordariomycetes</taxon>
        <taxon>Hypocreomycetidae</taxon>
        <taxon>Hypocreales</taxon>
        <taxon>Clavicipitaceae</taxon>
        <taxon>Pochonia</taxon>
    </lineage>
</organism>
<evidence type="ECO:0000256" key="8">
    <source>
        <dbReference type="ARBA" id="ARBA00023288"/>
    </source>
</evidence>
<reference evidence="13 14" key="1">
    <citation type="journal article" date="2016" name="PLoS Pathog.">
        <title>Biosynthesis of antibiotic leucinostatins in bio-control fungus Purpureocillium lilacinum and their inhibition on phytophthora revealed by genome mining.</title>
        <authorList>
            <person name="Wang G."/>
            <person name="Liu Z."/>
            <person name="Lin R."/>
            <person name="Li E."/>
            <person name="Mao Z."/>
            <person name="Ling J."/>
            <person name="Yang Y."/>
            <person name="Yin W.B."/>
            <person name="Xie B."/>
        </authorList>
    </citation>
    <scope>NUCLEOTIDE SEQUENCE [LARGE SCALE GENOMIC DNA]</scope>
    <source>
        <strain evidence="13">170</strain>
    </source>
</reference>
<keyword evidence="6 11" id="KW-0732">Signal</keyword>
<comment type="caution">
    <text evidence="13">The sequence shown here is derived from an EMBL/GenBank/DDBJ whole genome shotgun (WGS) entry which is preliminary data.</text>
</comment>
<dbReference type="InterPro" id="IPR008427">
    <property type="entry name" value="Extracellular_membr_CFEM_dom"/>
</dbReference>
<sequence>MKKFASVISLLALAGYTAAQTACLSLTSEFPPCAFTCVSSAASAVGCTNTKDLACQCNPQSSSAIQGKALNCVIACGPDAAGSALKAATDICNCVATATQPGTPSTSSTLPGSNSATTTSAKPTSSGTSSSGPGSGTTSCVHVPGTTADCGPVASKIPACAQPCFKSAAPKVHCDVTDYACQCKPDAQSSLSQMLPACIATACPLDSSTIASIKTAASSLCACATVSPSGGSCVTTATSTSGSNSTMTSASTSKPTGSGGGGATITETVQPTKTATCDGSCGGQPTGETSGTSGEQPTGTGGGPPVVTAGGATNHYDTGLMAGVAGAFWLVAVAL</sequence>
<feature type="domain" description="CFEM" evidence="12">
    <location>
        <begin position="132"/>
        <end position="247"/>
    </location>
</feature>
<dbReference type="PROSITE" id="PS52012">
    <property type="entry name" value="CFEM"/>
    <property type="match status" value="2"/>
</dbReference>
<dbReference type="RefSeq" id="XP_018138251.1">
    <property type="nucleotide sequence ID" value="XM_018292588.1"/>
</dbReference>
<keyword evidence="5" id="KW-0336">GPI-anchor</keyword>
<evidence type="ECO:0000313" key="14">
    <source>
        <dbReference type="Proteomes" id="UP000078397"/>
    </source>
</evidence>
<dbReference type="STRING" id="1380566.A0A179F4R1"/>
<evidence type="ECO:0000256" key="4">
    <source>
        <dbReference type="ARBA" id="ARBA00022525"/>
    </source>
</evidence>
<dbReference type="KEGG" id="pchm:VFPPC_14820"/>
<gene>
    <name evidence="13" type="ORF">VFPPC_14820</name>
</gene>
<dbReference type="SMART" id="SM00747">
    <property type="entry name" value="CFEM"/>
    <property type="match status" value="2"/>
</dbReference>
<comment type="subcellular location">
    <subcellularLocation>
        <location evidence="1">Membrane</location>
        <topology evidence="1">Lipid-anchor</topology>
        <topology evidence="1">GPI-anchor</topology>
    </subcellularLocation>
    <subcellularLocation>
        <location evidence="2">Secreted</location>
    </subcellularLocation>
</comment>
<dbReference type="GO" id="GO:0098552">
    <property type="term" value="C:side of membrane"/>
    <property type="evidence" value="ECO:0007669"/>
    <property type="project" value="UniProtKB-KW"/>
</dbReference>
<evidence type="ECO:0000256" key="11">
    <source>
        <dbReference type="SAM" id="SignalP"/>
    </source>
</evidence>
<keyword evidence="4" id="KW-0964">Secreted</keyword>
<evidence type="ECO:0000256" key="2">
    <source>
        <dbReference type="ARBA" id="ARBA00004613"/>
    </source>
</evidence>
<dbReference type="Proteomes" id="UP000078397">
    <property type="component" value="Unassembled WGS sequence"/>
</dbReference>
<feature type="domain" description="CFEM" evidence="12">
    <location>
        <begin position="2"/>
        <end position="119"/>
    </location>
</feature>
<feature type="binding site" description="axial binding residue" evidence="9">
    <location>
        <position position="178"/>
    </location>
    <ligand>
        <name>heme</name>
        <dbReference type="ChEBI" id="CHEBI:30413"/>
    </ligand>
    <ligandPart>
        <name>Fe</name>
        <dbReference type="ChEBI" id="CHEBI:18248"/>
    </ligandPart>
</feature>
<feature type="signal peptide" evidence="11">
    <location>
        <begin position="1"/>
        <end position="19"/>
    </location>
</feature>
<dbReference type="OrthoDB" id="4961608at2759"/>
<comment type="caution">
    <text evidence="9">Lacks conserved residue(s) required for the propagation of feature annotation.</text>
</comment>
<keyword evidence="5" id="KW-0325">Glycoprotein</keyword>
<comment type="similarity">
    <text evidence="3">Belongs to the RBT5 family.</text>
</comment>
<keyword evidence="9" id="KW-0408">Iron</keyword>
<proteinExistence type="inferred from homology"/>
<keyword evidence="14" id="KW-1185">Reference proteome</keyword>
<feature type="binding site" description="axial binding residue" evidence="9">
    <location>
        <position position="52"/>
    </location>
    <ligand>
        <name>heme</name>
        <dbReference type="ChEBI" id="CHEBI:30413"/>
    </ligand>
    <ligandPart>
        <name>Fe</name>
        <dbReference type="ChEBI" id="CHEBI:18248"/>
    </ligandPart>
</feature>
<keyword evidence="9" id="KW-0479">Metal-binding</keyword>
<accession>A0A179F4R1</accession>
<dbReference type="GeneID" id="28856582"/>
<dbReference type="Pfam" id="PF05730">
    <property type="entry name" value="CFEM"/>
    <property type="match status" value="2"/>
</dbReference>
<dbReference type="GO" id="GO:0005576">
    <property type="term" value="C:extracellular region"/>
    <property type="evidence" value="ECO:0007669"/>
    <property type="project" value="UniProtKB-SubCell"/>
</dbReference>
<feature type="region of interest" description="Disordered" evidence="10">
    <location>
        <begin position="100"/>
        <end position="135"/>
    </location>
</feature>
<keyword evidence="8" id="KW-0449">Lipoprotein</keyword>
<dbReference type="AlphaFoldDB" id="A0A179F4R1"/>
<feature type="chain" id="PRO_5008101251" evidence="11">
    <location>
        <begin position="20"/>
        <end position="335"/>
    </location>
</feature>
<evidence type="ECO:0000256" key="7">
    <source>
        <dbReference type="ARBA" id="ARBA00023157"/>
    </source>
</evidence>